<sequence length="104" mass="11790">MSGLEKVPREFQLTHRVIISSPPFRGERPSSSSFSFPEFGGPFLSGTLDAERKPFVSLLPEILICFRRKCYDPTQPTDGGELILWNFCGIPCLQIKKFKIRAAR</sequence>
<reference evidence="1 2" key="1">
    <citation type="submission" date="2022-12" db="EMBL/GenBank/DDBJ databases">
        <title>Chromosome-scale assembly of the Ensete ventricosum genome.</title>
        <authorList>
            <person name="Dussert Y."/>
            <person name="Stocks J."/>
            <person name="Wendawek A."/>
            <person name="Woldeyes F."/>
            <person name="Nichols R.A."/>
            <person name="Borrell J.S."/>
        </authorList>
    </citation>
    <scope>NUCLEOTIDE SEQUENCE [LARGE SCALE GENOMIC DNA]</scope>
    <source>
        <strain evidence="2">cv. Maze</strain>
        <tissue evidence="1">Seeds</tissue>
    </source>
</reference>
<dbReference type="AlphaFoldDB" id="A0AAV8PF52"/>
<protein>
    <recommendedName>
        <fullName evidence="3">UBC core domain-containing protein</fullName>
    </recommendedName>
</protein>
<evidence type="ECO:0000313" key="1">
    <source>
        <dbReference type="EMBL" id="KAJ8479626.1"/>
    </source>
</evidence>
<organism evidence="1 2">
    <name type="scientific">Ensete ventricosum</name>
    <name type="common">Abyssinian banana</name>
    <name type="synonym">Musa ensete</name>
    <dbReference type="NCBI Taxonomy" id="4639"/>
    <lineage>
        <taxon>Eukaryota</taxon>
        <taxon>Viridiplantae</taxon>
        <taxon>Streptophyta</taxon>
        <taxon>Embryophyta</taxon>
        <taxon>Tracheophyta</taxon>
        <taxon>Spermatophyta</taxon>
        <taxon>Magnoliopsida</taxon>
        <taxon>Liliopsida</taxon>
        <taxon>Zingiberales</taxon>
        <taxon>Musaceae</taxon>
        <taxon>Ensete</taxon>
    </lineage>
</organism>
<evidence type="ECO:0008006" key="3">
    <source>
        <dbReference type="Google" id="ProtNLM"/>
    </source>
</evidence>
<evidence type="ECO:0000313" key="2">
    <source>
        <dbReference type="Proteomes" id="UP001222027"/>
    </source>
</evidence>
<proteinExistence type="predicted"/>
<keyword evidence="2" id="KW-1185">Reference proteome</keyword>
<gene>
    <name evidence="1" type="ORF">OPV22_023353</name>
</gene>
<accession>A0AAV8PF52</accession>
<dbReference type="Proteomes" id="UP001222027">
    <property type="component" value="Unassembled WGS sequence"/>
</dbReference>
<name>A0AAV8PF52_ENSVE</name>
<comment type="caution">
    <text evidence="1">The sequence shown here is derived from an EMBL/GenBank/DDBJ whole genome shotgun (WGS) entry which is preliminary data.</text>
</comment>
<dbReference type="EMBL" id="JAQQAF010000006">
    <property type="protein sequence ID" value="KAJ8479626.1"/>
    <property type="molecule type" value="Genomic_DNA"/>
</dbReference>